<sequence length="262" mass="29860">MNKKYRILVLSDVNNSIDNIIQSALNLAKVIKADIEFLCVKKPSEMIGKESQLSAIRTINREFITTSNKVKELLLEAKKGSNINVDYKVSIGNLKDEISQHIKTVNPDIIVLGKNKPKFLKFTGDKVINFILKEFKGMVMIASEKKMFEVNDSLKPGVLNSLSAFRKNHIIGNLLDNIKNPLTRFRILDQNENFVKEDNDVAYKEYVFDESDNVVKNISKYLSKSNINLLFIDRKQESLKKSKTSLQNIINTFDCSLILSPN</sequence>
<dbReference type="Pfam" id="PF00582">
    <property type="entry name" value="Usp"/>
    <property type="match status" value="1"/>
</dbReference>
<feature type="domain" description="UspA" evidence="1">
    <location>
        <begin position="6"/>
        <end position="141"/>
    </location>
</feature>
<reference evidence="2 3" key="1">
    <citation type="submission" date="2018-05" db="EMBL/GenBank/DDBJ databases">
        <title>Polaribacter aquimarinus sp. nov., isolated from sediment in a sediment of sea.</title>
        <authorList>
            <person name="Lu D."/>
        </authorList>
    </citation>
    <scope>NUCLEOTIDE SEQUENCE [LARGE SCALE GENOMIC DNA]</scope>
    <source>
        <strain evidence="2 3">ZY113</strain>
    </source>
</reference>
<dbReference type="EMBL" id="QFFG01000002">
    <property type="protein sequence ID" value="PWG05987.1"/>
    <property type="molecule type" value="Genomic_DNA"/>
</dbReference>
<protein>
    <submittedName>
        <fullName evidence="2">Universal stress protein</fullName>
    </submittedName>
</protein>
<dbReference type="AlphaFoldDB" id="A0A2U2JCC6"/>
<gene>
    <name evidence="2" type="ORF">DIS07_06010</name>
</gene>
<dbReference type="InterPro" id="IPR014729">
    <property type="entry name" value="Rossmann-like_a/b/a_fold"/>
</dbReference>
<dbReference type="OrthoDB" id="1198867at2"/>
<accession>A0A2U2JCC6</accession>
<evidence type="ECO:0000259" key="1">
    <source>
        <dbReference type="Pfam" id="PF00582"/>
    </source>
</evidence>
<dbReference type="SUPFAM" id="SSF52402">
    <property type="entry name" value="Adenine nucleotide alpha hydrolases-like"/>
    <property type="match status" value="1"/>
</dbReference>
<evidence type="ECO:0000313" key="3">
    <source>
        <dbReference type="Proteomes" id="UP000245670"/>
    </source>
</evidence>
<organism evidence="2 3">
    <name type="scientific">Polaribacter aquimarinus</name>
    <dbReference type="NCBI Taxonomy" id="2100726"/>
    <lineage>
        <taxon>Bacteria</taxon>
        <taxon>Pseudomonadati</taxon>
        <taxon>Bacteroidota</taxon>
        <taxon>Flavobacteriia</taxon>
        <taxon>Flavobacteriales</taxon>
        <taxon>Flavobacteriaceae</taxon>
    </lineage>
</organism>
<dbReference type="RefSeq" id="WP_109404318.1">
    <property type="nucleotide sequence ID" value="NZ_QFFG01000002.1"/>
</dbReference>
<evidence type="ECO:0000313" key="2">
    <source>
        <dbReference type="EMBL" id="PWG05987.1"/>
    </source>
</evidence>
<dbReference type="InterPro" id="IPR006016">
    <property type="entry name" value="UspA"/>
</dbReference>
<dbReference type="Gene3D" id="3.40.50.620">
    <property type="entry name" value="HUPs"/>
    <property type="match status" value="1"/>
</dbReference>
<name>A0A2U2JCC6_9FLAO</name>
<dbReference type="CDD" id="cd00293">
    <property type="entry name" value="USP-like"/>
    <property type="match status" value="1"/>
</dbReference>
<keyword evidence="3" id="KW-1185">Reference proteome</keyword>
<dbReference type="Proteomes" id="UP000245670">
    <property type="component" value="Unassembled WGS sequence"/>
</dbReference>
<proteinExistence type="predicted"/>
<comment type="caution">
    <text evidence="2">The sequence shown here is derived from an EMBL/GenBank/DDBJ whole genome shotgun (WGS) entry which is preliminary data.</text>
</comment>